<dbReference type="EMBL" id="AORV01000054">
    <property type="protein sequence ID" value="EMS70457.1"/>
    <property type="molecule type" value="Genomic_DNA"/>
</dbReference>
<dbReference type="InterPro" id="IPR051782">
    <property type="entry name" value="ABC_Transporter_VariousFunc"/>
</dbReference>
<reference evidence="5 6" key="1">
    <citation type="journal article" date="2013" name="Genome Announc.">
        <title>Draft Genome Sequence of the Cellulolytic, Mesophilic, Anaerobic Bacterium Clostridium termitidis Strain CT1112 (DSM 5398).</title>
        <authorList>
            <person name="Lal S."/>
            <person name="Ramachandran U."/>
            <person name="Zhang X."/>
            <person name="Munir R."/>
            <person name="Sparling R."/>
            <person name="Levin D.B."/>
        </authorList>
    </citation>
    <scope>NUCLEOTIDE SEQUENCE [LARGE SCALE GENOMIC DNA]</scope>
    <source>
        <strain evidence="5 6">CT1112</strain>
    </source>
</reference>
<dbReference type="PROSITE" id="PS50893">
    <property type="entry name" value="ABC_TRANSPORTER_2"/>
    <property type="match status" value="1"/>
</dbReference>
<dbReference type="PATRIC" id="fig|1195236.3.peg.4045"/>
<dbReference type="SMART" id="SM00382">
    <property type="entry name" value="AAA"/>
    <property type="match status" value="1"/>
</dbReference>
<dbReference type="InterPro" id="IPR003439">
    <property type="entry name" value="ABC_transporter-like_ATP-bd"/>
</dbReference>
<keyword evidence="2" id="KW-0547">Nucleotide-binding</keyword>
<evidence type="ECO:0000313" key="5">
    <source>
        <dbReference type="EMBL" id="EMS70457.1"/>
    </source>
</evidence>
<dbReference type="RefSeq" id="WP_004628356.1">
    <property type="nucleotide sequence ID" value="NZ_AORV01000054.1"/>
</dbReference>
<accession>S0FGU3</accession>
<dbReference type="PANTHER" id="PTHR42939">
    <property type="entry name" value="ABC TRANSPORTER ATP-BINDING PROTEIN ALBC-RELATED"/>
    <property type="match status" value="1"/>
</dbReference>
<dbReference type="InterPro" id="IPR003593">
    <property type="entry name" value="AAA+_ATPase"/>
</dbReference>
<evidence type="ECO:0000256" key="3">
    <source>
        <dbReference type="ARBA" id="ARBA00022840"/>
    </source>
</evidence>
<name>S0FGU3_RUMCE</name>
<organism evidence="5 6">
    <name type="scientific">Ruminiclostridium cellobioparum subsp. termitidis CT1112</name>
    <dbReference type="NCBI Taxonomy" id="1195236"/>
    <lineage>
        <taxon>Bacteria</taxon>
        <taxon>Bacillati</taxon>
        <taxon>Bacillota</taxon>
        <taxon>Clostridia</taxon>
        <taxon>Eubacteriales</taxon>
        <taxon>Oscillospiraceae</taxon>
        <taxon>Ruminiclostridium</taxon>
    </lineage>
</organism>
<protein>
    <submittedName>
        <fullName evidence="5">ABC-type multidrug transport system, ATPase component</fullName>
    </submittedName>
</protein>
<dbReference type="GO" id="GO:0016887">
    <property type="term" value="F:ATP hydrolysis activity"/>
    <property type="evidence" value="ECO:0007669"/>
    <property type="project" value="InterPro"/>
</dbReference>
<evidence type="ECO:0000259" key="4">
    <source>
        <dbReference type="PROSITE" id="PS50893"/>
    </source>
</evidence>
<keyword evidence="1" id="KW-0813">Transport</keyword>
<dbReference type="InterPro" id="IPR027417">
    <property type="entry name" value="P-loop_NTPase"/>
</dbReference>
<dbReference type="eggNOG" id="COG1131">
    <property type="taxonomic scope" value="Bacteria"/>
</dbReference>
<gene>
    <name evidence="5" type="ORF">CTER_3835</name>
</gene>
<comment type="caution">
    <text evidence="5">The sequence shown here is derived from an EMBL/GenBank/DDBJ whole genome shotgun (WGS) entry which is preliminary data.</text>
</comment>
<keyword evidence="6" id="KW-1185">Reference proteome</keyword>
<sequence>MIRFCNVTKEYRSTIALDDINLEISRDKIYCLLGRNGAGKTTFLKLIAGHINATKGHVSVDDKKVSTFNMPECVNFIESRASQFNMRIGKLLDLAYSLQPEFDMEYAKNMMKKFKLDKNKKYKQLSFGMQTMFTTLLSLASRTKVVILDEPVLGFDAIMRERFYELLQLSFEYNPRIIIVSTHLIDEISRVAEDIIIIDEGSILLHSNINDIDEKAYSLTGPSSDVKNAVKGLNVIGEKTLGGYSTAYIFGDRITPAENVKLQSLGLQEFFVNIVGGGEDKDEN</sequence>
<evidence type="ECO:0000256" key="2">
    <source>
        <dbReference type="ARBA" id="ARBA00022741"/>
    </source>
</evidence>
<dbReference type="Pfam" id="PF00005">
    <property type="entry name" value="ABC_tran"/>
    <property type="match status" value="1"/>
</dbReference>
<dbReference type="AlphaFoldDB" id="S0FGU3"/>
<dbReference type="STRING" id="1195236.CTER_3835"/>
<evidence type="ECO:0000313" key="6">
    <source>
        <dbReference type="Proteomes" id="UP000014155"/>
    </source>
</evidence>
<dbReference type="SUPFAM" id="SSF52540">
    <property type="entry name" value="P-loop containing nucleoside triphosphate hydrolases"/>
    <property type="match status" value="1"/>
</dbReference>
<dbReference type="GO" id="GO:0005524">
    <property type="term" value="F:ATP binding"/>
    <property type="evidence" value="ECO:0007669"/>
    <property type="project" value="UniProtKB-KW"/>
</dbReference>
<dbReference type="Gene3D" id="3.40.50.300">
    <property type="entry name" value="P-loop containing nucleotide triphosphate hydrolases"/>
    <property type="match status" value="1"/>
</dbReference>
<evidence type="ECO:0000256" key="1">
    <source>
        <dbReference type="ARBA" id="ARBA00022448"/>
    </source>
</evidence>
<proteinExistence type="predicted"/>
<dbReference type="Proteomes" id="UP000014155">
    <property type="component" value="Unassembled WGS sequence"/>
</dbReference>
<dbReference type="PANTHER" id="PTHR42939:SF1">
    <property type="entry name" value="ABC TRANSPORTER ATP-BINDING PROTEIN ALBC-RELATED"/>
    <property type="match status" value="1"/>
</dbReference>
<keyword evidence="3" id="KW-0067">ATP-binding</keyword>
<feature type="domain" description="ABC transporter" evidence="4">
    <location>
        <begin position="2"/>
        <end position="225"/>
    </location>
</feature>